<keyword evidence="3" id="KW-1185">Reference proteome</keyword>
<dbReference type="Proteomes" id="UP001412067">
    <property type="component" value="Unassembled WGS sequence"/>
</dbReference>
<comment type="caution">
    <text evidence="2">The sequence shown here is derived from an EMBL/GenBank/DDBJ whole genome shotgun (WGS) entry which is preliminary data.</text>
</comment>
<protein>
    <submittedName>
        <fullName evidence="2">Uncharacterized protein</fullName>
    </submittedName>
</protein>
<feature type="region of interest" description="Disordered" evidence="1">
    <location>
        <begin position="196"/>
        <end position="229"/>
    </location>
</feature>
<evidence type="ECO:0000256" key="1">
    <source>
        <dbReference type="SAM" id="MobiDB-lite"/>
    </source>
</evidence>
<accession>A0ABR2M480</accession>
<feature type="region of interest" description="Disordered" evidence="1">
    <location>
        <begin position="1"/>
        <end position="41"/>
    </location>
</feature>
<feature type="compositionally biased region" description="Polar residues" evidence="1">
    <location>
        <begin position="15"/>
        <end position="24"/>
    </location>
</feature>
<feature type="compositionally biased region" description="Pro residues" evidence="1">
    <location>
        <begin position="1"/>
        <end position="12"/>
    </location>
</feature>
<reference evidence="2 3" key="1">
    <citation type="journal article" date="2022" name="Nat. Plants">
        <title>Genomes of leafy and leafless Platanthera orchids illuminate the evolution of mycoheterotrophy.</title>
        <authorList>
            <person name="Li M.H."/>
            <person name="Liu K.W."/>
            <person name="Li Z."/>
            <person name="Lu H.C."/>
            <person name="Ye Q.L."/>
            <person name="Zhang D."/>
            <person name="Wang J.Y."/>
            <person name="Li Y.F."/>
            <person name="Zhong Z.M."/>
            <person name="Liu X."/>
            <person name="Yu X."/>
            <person name="Liu D.K."/>
            <person name="Tu X.D."/>
            <person name="Liu B."/>
            <person name="Hao Y."/>
            <person name="Liao X.Y."/>
            <person name="Jiang Y.T."/>
            <person name="Sun W.H."/>
            <person name="Chen J."/>
            <person name="Chen Y.Q."/>
            <person name="Ai Y."/>
            <person name="Zhai J.W."/>
            <person name="Wu S.S."/>
            <person name="Zhou Z."/>
            <person name="Hsiao Y.Y."/>
            <person name="Wu W.L."/>
            <person name="Chen Y.Y."/>
            <person name="Lin Y.F."/>
            <person name="Hsu J.L."/>
            <person name="Li C.Y."/>
            <person name="Wang Z.W."/>
            <person name="Zhao X."/>
            <person name="Zhong W.Y."/>
            <person name="Ma X.K."/>
            <person name="Ma L."/>
            <person name="Huang J."/>
            <person name="Chen G.Z."/>
            <person name="Huang M.Z."/>
            <person name="Huang L."/>
            <person name="Peng D.H."/>
            <person name="Luo Y.B."/>
            <person name="Zou S.Q."/>
            <person name="Chen S.P."/>
            <person name="Lan S."/>
            <person name="Tsai W.C."/>
            <person name="Van de Peer Y."/>
            <person name="Liu Z.J."/>
        </authorList>
    </citation>
    <scope>NUCLEOTIDE SEQUENCE [LARGE SCALE GENOMIC DNA]</scope>
    <source>
        <strain evidence="2">Lor288</strain>
    </source>
</reference>
<feature type="compositionally biased region" description="Polar residues" evidence="1">
    <location>
        <begin position="203"/>
        <end position="216"/>
    </location>
</feature>
<sequence length="229" mass="24736">MNEFSEPPPPPGTNKLPTTYSANPNPLFPFQHMASSNTEHTGYPGLSRNLFPVNPLDPSSPSVHNLYPHFQTASPHASVHEQSQFAQVVATQCFSVSNNIETRPSNSCNQNIDRTVNGAANSLSQSCDPTQFNTCIPVSELGASDGSFTCPVNPCKLNNPSRIARHDMVNTTRPGENTVDLHSMAQVTADKAIIKQRGDSAENKYSSLSTRSSSDVESAAQEAVLHEQV</sequence>
<proteinExistence type="predicted"/>
<organism evidence="2 3">
    <name type="scientific">Platanthera guangdongensis</name>
    <dbReference type="NCBI Taxonomy" id="2320717"/>
    <lineage>
        <taxon>Eukaryota</taxon>
        <taxon>Viridiplantae</taxon>
        <taxon>Streptophyta</taxon>
        <taxon>Embryophyta</taxon>
        <taxon>Tracheophyta</taxon>
        <taxon>Spermatophyta</taxon>
        <taxon>Magnoliopsida</taxon>
        <taxon>Liliopsida</taxon>
        <taxon>Asparagales</taxon>
        <taxon>Orchidaceae</taxon>
        <taxon>Orchidoideae</taxon>
        <taxon>Orchideae</taxon>
        <taxon>Orchidinae</taxon>
        <taxon>Platanthera</taxon>
    </lineage>
</organism>
<dbReference type="EMBL" id="JBBWWR010000012">
    <property type="protein sequence ID" value="KAK8958930.1"/>
    <property type="molecule type" value="Genomic_DNA"/>
</dbReference>
<gene>
    <name evidence="2" type="ORF">KSP40_PGU020746</name>
</gene>
<name>A0ABR2M480_9ASPA</name>
<evidence type="ECO:0000313" key="2">
    <source>
        <dbReference type="EMBL" id="KAK8958930.1"/>
    </source>
</evidence>
<evidence type="ECO:0000313" key="3">
    <source>
        <dbReference type="Proteomes" id="UP001412067"/>
    </source>
</evidence>